<gene>
    <name evidence="1" type="ORF">BHO_0900096</name>
</gene>
<geneLocation type="plasmid" evidence="1">
    <name>unnamed</name>
</geneLocation>
<dbReference type="AlphaFoldDB" id="W5T2W3"/>
<dbReference type="HOGENOM" id="CLU_3132972_0_0_12"/>
<keyword evidence="1" id="KW-0614">Plasmid</keyword>
<organism evidence="1">
    <name type="scientific">Borrelia hermsii YBT</name>
    <dbReference type="NCBI Taxonomy" id="1313295"/>
    <lineage>
        <taxon>Bacteria</taxon>
        <taxon>Pseudomonadati</taxon>
        <taxon>Spirochaetota</taxon>
        <taxon>Spirochaetia</taxon>
        <taxon>Spirochaetales</taxon>
        <taxon>Borreliaceae</taxon>
        <taxon>Borrelia</taxon>
    </lineage>
</organism>
<accession>W5T2W3</accession>
<dbReference type="RefSeq" id="WP_155265738.1">
    <property type="nucleotide sequence ID" value="NZ_CP005739.1"/>
</dbReference>
<name>W5T2W3_BORHE</name>
<proteinExistence type="predicted"/>
<protein>
    <submittedName>
        <fullName evidence="1">Uncharacterized protein</fullName>
    </submittedName>
</protein>
<reference evidence="1" key="1">
    <citation type="submission" date="2013-04" db="EMBL/GenBank/DDBJ databases">
        <title>Comparative Genomics of Relapsing Fever Spirochetes.</title>
        <authorList>
            <person name="Schwan T.G."/>
            <person name="Raffel S.J."/>
            <person name="Porcella S.F."/>
            <person name="Martens C.A."/>
            <person name="Bruno D.P."/>
            <person name="Ricklefs S.M."/>
            <person name="Barbian K.B."/>
        </authorList>
    </citation>
    <scope>NUCLEOTIDE SEQUENCE</scope>
    <source>
        <strain evidence="1">YBT</strain>
        <plasmid evidence="1">unnamed</plasmid>
    </source>
</reference>
<dbReference type="EMBL" id="CP005739">
    <property type="protein sequence ID" value="AHH13484.1"/>
    <property type="molecule type" value="Genomic_DNA"/>
</dbReference>
<sequence length="49" mass="5700">MQKKDLIVKTPAKTHQTTTIIKTLITKKTIKDQNCKNNQYQKKLGKNKD</sequence>
<evidence type="ECO:0000313" key="1">
    <source>
        <dbReference type="EMBL" id="AHH13484.1"/>
    </source>
</evidence>